<organism evidence="1 2">
    <name type="scientific">Liparis tanakae</name>
    <name type="common">Tanaka's snailfish</name>
    <dbReference type="NCBI Taxonomy" id="230148"/>
    <lineage>
        <taxon>Eukaryota</taxon>
        <taxon>Metazoa</taxon>
        <taxon>Chordata</taxon>
        <taxon>Craniata</taxon>
        <taxon>Vertebrata</taxon>
        <taxon>Euteleostomi</taxon>
        <taxon>Actinopterygii</taxon>
        <taxon>Neopterygii</taxon>
        <taxon>Teleostei</taxon>
        <taxon>Neoteleostei</taxon>
        <taxon>Acanthomorphata</taxon>
        <taxon>Eupercaria</taxon>
        <taxon>Perciformes</taxon>
        <taxon>Cottioidei</taxon>
        <taxon>Cottales</taxon>
        <taxon>Liparidae</taxon>
        <taxon>Liparis</taxon>
    </lineage>
</organism>
<name>A0A4Z2I220_9TELE</name>
<proteinExistence type="predicted"/>
<dbReference type="EMBL" id="SRLO01000148">
    <property type="protein sequence ID" value="TNN71515.1"/>
    <property type="molecule type" value="Genomic_DNA"/>
</dbReference>
<comment type="caution">
    <text evidence="1">The sequence shown here is derived from an EMBL/GenBank/DDBJ whole genome shotgun (WGS) entry which is preliminary data.</text>
</comment>
<evidence type="ECO:0000313" key="2">
    <source>
        <dbReference type="Proteomes" id="UP000314294"/>
    </source>
</evidence>
<reference evidence="1 2" key="1">
    <citation type="submission" date="2019-03" db="EMBL/GenBank/DDBJ databases">
        <title>First draft genome of Liparis tanakae, snailfish: a comprehensive survey of snailfish specific genes.</title>
        <authorList>
            <person name="Kim W."/>
            <person name="Song I."/>
            <person name="Jeong J.-H."/>
            <person name="Kim D."/>
            <person name="Kim S."/>
            <person name="Ryu S."/>
            <person name="Song J.Y."/>
            <person name="Lee S.K."/>
        </authorList>
    </citation>
    <scope>NUCLEOTIDE SEQUENCE [LARGE SCALE GENOMIC DNA]</scope>
    <source>
        <tissue evidence="1">Muscle</tissue>
    </source>
</reference>
<keyword evidence="2" id="KW-1185">Reference proteome</keyword>
<protein>
    <submittedName>
        <fullName evidence="1">Uncharacterized protein</fullName>
    </submittedName>
</protein>
<evidence type="ECO:0000313" key="1">
    <source>
        <dbReference type="EMBL" id="TNN71515.1"/>
    </source>
</evidence>
<accession>A0A4Z2I220</accession>
<dbReference type="AlphaFoldDB" id="A0A4Z2I220"/>
<sequence>MNLTNKLEEGCCSDTRWSNSDWEEKCTWMDAAERNRENAQQLLLLWDVRYCRLCAVEEAQEDVASVGSVAVNLLCCLLAQAAHHTLHPAYSKVEGRKHTGGLRRGSIPNT</sequence>
<dbReference type="Proteomes" id="UP000314294">
    <property type="component" value="Unassembled WGS sequence"/>
</dbReference>
<gene>
    <name evidence="1" type="ORF">EYF80_018201</name>
</gene>